<protein>
    <submittedName>
        <fullName evidence="2">Uncharacterized protein</fullName>
    </submittedName>
</protein>
<keyword evidence="1" id="KW-0812">Transmembrane</keyword>
<feature type="transmembrane region" description="Helical" evidence="1">
    <location>
        <begin position="51"/>
        <end position="72"/>
    </location>
</feature>
<keyword evidence="1" id="KW-1133">Transmembrane helix</keyword>
<sequence length="82" mass="9469">MKCQFQADKFIFFFQYILSIAMVNIFHMLHVLYRASSGEAFHQLASALKRIFYPIVVGCMPMLAVFDSCNLIRIPLPAYFAL</sequence>
<keyword evidence="3" id="KW-1185">Reference proteome</keyword>
<reference evidence="2" key="2">
    <citation type="submission" date="2018-08" db="UniProtKB">
        <authorList>
            <consortium name="EnsemblPlants"/>
        </authorList>
    </citation>
    <scope>IDENTIFICATION</scope>
    <source>
        <strain evidence="2">Yugu1</strain>
    </source>
</reference>
<keyword evidence="1" id="KW-0472">Membrane</keyword>
<dbReference type="EnsemblPlants" id="KQL17041">
    <property type="protein sequence ID" value="KQL17041"/>
    <property type="gene ID" value="SETIT_023836mg"/>
</dbReference>
<evidence type="ECO:0000256" key="1">
    <source>
        <dbReference type="SAM" id="Phobius"/>
    </source>
</evidence>
<reference evidence="3" key="1">
    <citation type="journal article" date="2012" name="Nat. Biotechnol.">
        <title>Reference genome sequence of the model plant Setaria.</title>
        <authorList>
            <person name="Bennetzen J.L."/>
            <person name="Schmutz J."/>
            <person name="Wang H."/>
            <person name="Percifield R."/>
            <person name="Hawkins J."/>
            <person name="Pontaroli A.C."/>
            <person name="Estep M."/>
            <person name="Feng L."/>
            <person name="Vaughn J.N."/>
            <person name="Grimwood J."/>
            <person name="Jenkins J."/>
            <person name="Barry K."/>
            <person name="Lindquist E."/>
            <person name="Hellsten U."/>
            <person name="Deshpande S."/>
            <person name="Wang X."/>
            <person name="Wu X."/>
            <person name="Mitros T."/>
            <person name="Triplett J."/>
            <person name="Yang X."/>
            <person name="Ye C.Y."/>
            <person name="Mauro-Herrera M."/>
            <person name="Wang L."/>
            <person name="Li P."/>
            <person name="Sharma M."/>
            <person name="Sharma R."/>
            <person name="Ronald P.C."/>
            <person name="Panaud O."/>
            <person name="Kellogg E.A."/>
            <person name="Brutnell T.P."/>
            <person name="Doust A.N."/>
            <person name="Tuskan G.A."/>
            <person name="Rokhsar D."/>
            <person name="Devos K.M."/>
        </authorList>
    </citation>
    <scope>NUCLEOTIDE SEQUENCE [LARGE SCALE GENOMIC DNA]</scope>
    <source>
        <strain evidence="3">cv. Yugu1</strain>
    </source>
</reference>
<feature type="transmembrane region" description="Helical" evidence="1">
    <location>
        <begin position="12"/>
        <end position="31"/>
    </location>
</feature>
<evidence type="ECO:0000313" key="3">
    <source>
        <dbReference type="Proteomes" id="UP000004995"/>
    </source>
</evidence>
<dbReference type="EMBL" id="AGNK02002101">
    <property type="status" value="NOT_ANNOTATED_CDS"/>
    <property type="molecule type" value="Genomic_DNA"/>
</dbReference>
<dbReference type="InParanoid" id="K3ZBB5"/>
<accession>K3ZBB5</accession>
<dbReference type="Proteomes" id="UP000004995">
    <property type="component" value="Unassembled WGS sequence"/>
</dbReference>
<organism evidence="2 3">
    <name type="scientific">Setaria italica</name>
    <name type="common">Foxtail millet</name>
    <name type="synonym">Panicum italicum</name>
    <dbReference type="NCBI Taxonomy" id="4555"/>
    <lineage>
        <taxon>Eukaryota</taxon>
        <taxon>Viridiplantae</taxon>
        <taxon>Streptophyta</taxon>
        <taxon>Embryophyta</taxon>
        <taxon>Tracheophyta</taxon>
        <taxon>Spermatophyta</taxon>
        <taxon>Magnoliopsida</taxon>
        <taxon>Liliopsida</taxon>
        <taxon>Poales</taxon>
        <taxon>Poaceae</taxon>
        <taxon>PACMAD clade</taxon>
        <taxon>Panicoideae</taxon>
        <taxon>Panicodae</taxon>
        <taxon>Paniceae</taxon>
        <taxon>Cenchrinae</taxon>
        <taxon>Setaria</taxon>
    </lineage>
</organism>
<dbReference type="AlphaFoldDB" id="K3ZBB5"/>
<proteinExistence type="predicted"/>
<dbReference type="Gramene" id="KQL17041">
    <property type="protein sequence ID" value="KQL17041"/>
    <property type="gene ID" value="SETIT_023836mg"/>
</dbReference>
<evidence type="ECO:0000313" key="2">
    <source>
        <dbReference type="EnsemblPlants" id="KQL17041"/>
    </source>
</evidence>
<name>K3ZBB5_SETIT</name>
<dbReference type="HOGENOM" id="CLU_2727042_0_0_1"/>